<dbReference type="SUPFAM" id="SSF47616">
    <property type="entry name" value="GST C-terminal domain-like"/>
    <property type="match status" value="1"/>
</dbReference>
<dbReference type="InterPro" id="IPR036282">
    <property type="entry name" value="Glutathione-S-Trfase_C_sf"/>
</dbReference>
<dbReference type="Gene3D" id="1.20.1050.10">
    <property type="match status" value="1"/>
</dbReference>
<dbReference type="SFLD" id="SFLDG01153">
    <property type="entry name" value="Main.4:_Theta-like"/>
    <property type="match status" value="1"/>
</dbReference>
<dbReference type="CDD" id="cd03177">
    <property type="entry name" value="GST_C_Delta_Epsilon"/>
    <property type="match status" value="1"/>
</dbReference>
<comment type="caution">
    <text evidence="5">The sequence shown here is derived from an EMBL/GenBank/DDBJ whole genome shotgun (WGS) entry which is preliminary data.</text>
</comment>
<accession>A0A6L2PSE3</accession>
<dbReference type="InterPro" id="IPR004045">
    <property type="entry name" value="Glutathione_S-Trfase_N"/>
</dbReference>
<feature type="domain" description="GST C-terminal" evidence="4">
    <location>
        <begin position="88"/>
        <end position="215"/>
    </location>
</feature>
<dbReference type="GO" id="GO:0006749">
    <property type="term" value="P:glutathione metabolic process"/>
    <property type="evidence" value="ECO:0007669"/>
    <property type="project" value="TreeGrafter"/>
</dbReference>
<dbReference type="SUPFAM" id="SSF52833">
    <property type="entry name" value="Thioredoxin-like"/>
    <property type="match status" value="1"/>
</dbReference>
<evidence type="ECO:0000259" key="3">
    <source>
        <dbReference type="PROSITE" id="PS50404"/>
    </source>
</evidence>
<dbReference type="InterPro" id="IPR010987">
    <property type="entry name" value="Glutathione-S-Trfase_C-like"/>
</dbReference>
<dbReference type="Pfam" id="PF00043">
    <property type="entry name" value="GST_C"/>
    <property type="match status" value="1"/>
</dbReference>
<dbReference type="Pfam" id="PF02798">
    <property type="entry name" value="GST_N"/>
    <property type="match status" value="1"/>
</dbReference>
<dbReference type="OrthoDB" id="2309723at2759"/>
<dbReference type="SFLD" id="SFLDG00358">
    <property type="entry name" value="Main_(cytGST)"/>
    <property type="match status" value="1"/>
</dbReference>
<dbReference type="PROSITE" id="PS50404">
    <property type="entry name" value="GST_NTER"/>
    <property type="match status" value="1"/>
</dbReference>
<dbReference type="PANTHER" id="PTHR43969:SF2">
    <property type="entry name" value="GLUTATHIONE S TRANSFERASE D11, ISOFORM B"/>
    <property type="match status" value="1"/>
</dbReference>
<dbReference type="EMBL" id="BLKM01000496">
    <property type="protein sequence ID" value="GFG34560.1"/>
    <property type="molecule type" value="Genomic_DNA"/>
</dbReference>
<dbReference type="Gene3D" id="3.40.30.10">
    <property type="entry name" value="Glutaredoxin"/>
    <property type="match status" value="1"/>
</dbReference>
<dbReference type="FunFam" id="3.40.30.10:FF:000034">
    <property type="entry name" value="glutathione S-transferase 1"/>
    <property type="match status" value="1"/>
</dbReference>
<evidence type="ECO:0000313" key="5">
    <source>
        <dbReference type="EMBL" id="GFG34560.1"/>
    </source>
</evidence>
<dbReference type="PROSITE" id="PS50405">
    <property type="entry name" value="GST_CTER"/>
    <property type="match status" value="1"/>
</dbReference>
<dbReference type="FunFam" id="1.20.1050.10:FF:000007">
    <property type="entry name" value="Glutathione S-transferase 1-1"/>
    <property type="match status" value="1"/>
</dbReference>
<reference evidence="6" key="1">
    <citation type="submission" date="2020-01" db="EMBL/GenBank/DDBJ databases">
        <title>Draft genome sequence of the Termite Coptotermes fromosanus.</title>
        <authorList>
            <person name="Itakura S."/>
            <person name="Yosikawa Y."/>
            <person name="Umezawa K."/>
        </authorList>
    </citation>
    <scope>NUCLEOTIDE SEQUENCE [LARGE SCALE GENOMIC DNA]</scope>
</reference>
<sequence length="215" mass="24096">MPMDMYYLPPSPPCRSVLLLARRLGIDFTLKTINVLAGEHLTPEYIQLNPQHTIPTLDDNGFVLWESRAIMGYLVNRYGKDDSLYPTDPRKRAVVDQRLYFDAGTLQARNADYSGPVIFGGQDAQPEKLEKINEALGYLNQFLVGQDWVAGDSMTIADIALVVTVSNSEAFGADISAFPNVAAWYDKMKTELEGYDDINQTGANVFREMFRSKLS</sequence>
<dbReference type="SFLD" id="SFLDS00019">
    <property type="entry name" value="Glutathione_Transferase_(cytos"/>
    <property type="match status" value="1"/>
</dbReference>
<dbReference type="AlphaFoldDB" id="A0A6L2PSE3"/>
<dbReference type="CDD" id="cd03045">
    <property type="entry name" value="GST_N_Delta_Epsilon"/>
    <property type="match status" value="1"/>
</dbReference>
<proteinExistence type="inferred from homology"/>
<dbReference type="InterPro" id="IPR036249">
    <property type="entry name" value="Thioredoxin-like_sf"/>
</dbReference>
<name>A0A6L2PSE3_COPFO</name>
<evidence type="ECO:0000256" key="2">
    <source>
        <dbReference type="RuleBase" id="RU003494"/>
    </source>
</evidence>
<dbReference type="Proteomes" id="UP000502823">
    <property type="component" value="Unassembled WGS sequence"/>
</dbReference>
<dbReference type="PANTHER" id="PTHR43969">
    <property type="entry name" value="GLUTATHIONE S TRANSFERASE D10, ISOFORM A-RELATED"/>
    <property type="match status" value="1"/>
</dbReference>
<evidence type="ECO:0000313" key="6">
    <source>
        <dbReference type="Proteomes" id="UP000502823"/>
    </source>
</evidence>
<dbReference type="InParanoid" id="A0A6L2PSE3"/>
<dbReference type="InterPro" id="IPR040079">
    <property type="entry name" value="Glutathione_S-Trfase"/>
</dbReference>
<evidence type="ECO:0008006" key="7">
    <source>
        <dbReference type="Google" id="ProtNLM"/>
    </source>
</evidence>
<dbReference type="GO" id="GO:0004364">
    <property type="term" value="F:glutathione transferase activity"/>
    <property type="evidence" value="ECO:0007669"/>
    <property type="project" value="TreeGrafter"/>
</dbReference>
<comment type="similarity">
    <text evidence="2">Belongs to the GST superfamily.</text>
</comment>
<keyword evidence="6" id="KW-1185">Reference proteome</keyword>
<evidence type="ECO:0000259" key="4">
    <source>
        <dbReference type="PROSITE" id="PS50405"/>
    </source>
</evidence>
<gene>
    <name evidence="5" type="ORF">Cfor_06746</name>
</gene>
<protein>
    <recommendedName>
        <fullName evidence="7">Glutathione S-transferase</fullName>
    </recommendedName>
</protein>
<comment type="subunit">
    <text evidence="1">Homodimer.</text>
</comment>
<organism evidence="5 6">
    <name type="scientific">Coptotermes formosanus</name>
    <name type="common">Formosan subterranean termite</name>
    <dbReference type="NCBI Taxonomy" id="36987"/>
    <lineage>
        <taxon>Eukaryota</taxon>
        <taxon>Metazoa</taxon>
        <taxon>Ecdysozoa</taxon>
        <taxon>Arthropoda</taxon>
        <taxon>Hexapoda</taxon>
        <taxon>Insecta</taxon>
        <taxon>Pterygota</taxon>
        <taxon>Neoptera</taxon>
        <taxon>Polyneoptera</taxon>
        <taxon>Dictyoptera</taxon>
        <taxon>Blattodea</taxon>
        <taxon>Blattoidea</taxon>
        <taxon>Termitoidae</taxon>
        <taxon>Rhinotermitidae</taxon>
        <taxon>Coptotermes</taxon>
    </lineage>
</organism>
<dbReference type="InterPro" id="IPR004046">
    <property type="entry name" value="GST_C"/>
</dbReference>
<feature type="domain" description="GST N-terminal" evidence="3">
    <location>
        <begin position="1"/>
        <end position="82"/>
    </location>
</feature>
<evidence type="ECO:0000256" key="1">
    <source>
        <dbReference type="ARBA" id="ARBA00011738"/>
    </source>
</evidence>